<dbReference type="GO" id="GO:0003677">
    <property type="term" value="F:DNA binding"/>
    <property type="evidence" value="ECO:0007669"/>
    <property type="project" value="InterPro"/>
</dbReference>
<evidence type="ECO:0000259" key="2">
    <source>
        <dbReference type="PROSITE" id="PS50819"/>
    </source>
</evidence>
<gene>
    <name evidence="3" type="ORF">HG535_0C05320</name>
</gene>
<evidence type="ECO:0000313" key="3">
    <source>
        <dbReference type="EMBL" id="QLG72178.1"/>
    </source>
</evidence>
<dbReference type="EMBL" id="CP058606">
    <property type="protein sequence ID" value="QLG72178.1"/>
    <property type="molecule type" value="Genomic_DNA"/>
</dbReference>
<dbReference type="KEGG" id="zmk:HG535_0C05320"/>
<feature type="region of interest" description="Disordered" evidence="1">
    <location>
        <begin position="477"/>
        <end position="518"/>
    </location>
</feature>
<dbReference type="GO" id="GO:0030908">
    <property type="term" value="P:protein splicing"/>
    <property type="evidence" value="ECO:0007669"/>
    <property type="project" value="InterPro"/>
</dbReference>
<dbReference type="InterPro" id="IPR007869">
    <property type="entry name" value="Homing_endonuc_PI-Sce"/>
</dbReference>
<proteinExistence type="predicted"/>
<dbReference type="InterPro" id="IPR007868">
    <property type="entry name" value="Hom_end_hint"/>
</dbReference>
<organism evidence="3 4">
    <name type="scientific">Zygotorulaspora mrakii</name>
    <name type="common">Zygosaccharomyces mrakii</name>
    <dbReference type="NCBI Taxonomy" id="42260"/>
    <lineage>
        <taxon>Eukaryota</taxon>
        <taxon>Fungi</taxon>
        <taxon>Dikarya</taxon>
        <taxon>Ascomycota</taxon>
        <taxon>Saccharomycotina</taxon>
        <taxon>Saccharomycetes</taxon>
        <taxon>Saccharomycetales</taxon>
        <taxon>Saccharomycetaceae</taxon>
        <taxon>Zygotorulaspora</taxon>
    </lineage>
</organism>
<dbReference type="InterPro" id="IPR036844">
    <property type="entry name" value="Hint_dom_sf"/>
</dbReference>
<dbReference type="InterPro" id="IPR027434">
    <property type="entry name" value="Homing_endonucl"/>
</dbReference>
<dbReference type="Gene3D" id="3.10.28.10">
    <property type="entry name" value="Homing endonucleases"/>
    <property type="match status" value="2"/>
</dbReference>
<feature type="compositionally biased region" description="Basic and acidic residues" evidence="1">
    <location>
        <begin position="448"/>
        <end position="457"/>
    </location>
</feature>
<dbReference type="AlphaFoldDB" id="A0A7H9B0L7"/>
<dbReference type="GeneID" id="59235876"/>
<dbReference type="SUPFAM" id="SSF55608">
    <property type="entry name" value="Homing endonucleases"/>
    <property type="match status" value="2"/>
</dbReference>
<dbReference type="GO" id="GO:0004519">
    <property type="term" value="F:endonuclease activity"/>
    <property type="evidence" value="ECO:0007669"/>
    <property type="project" value="InterPro"/>
</dbReference>
<accession>A0A7H9B0L7</accession>
<feature type="compositionally biased region" description="Acidic residues" evidence="1">
    <location>
        <begin position="477"/>
        <end position="513"/>
    </location>
</feature>
<dbReference type="RefSeq" id="XP_037143906.1">
    <property type="nucleotide sequence ID" value="XM_037288011.1"/>
</dbReference>
<protein>
    <recommendedName>
        <fullName evidence="2">DOD-type homing endonuclease domain-containing protein</fullName>
    </recommendedName>
</protein>
<dbReference type="PROSITE" id="PS50819">
    <property type="entry name" value="INTEIN_ENDONUCLEASE"/>
    <property type="match status" value="1"/>
</dbReference>
<name>A0A7H9B0L7_ZYGMR</name>
<keyword evidence="4" id="KW-1185">Reference proteome</keyword>
<dbReference type="Proteomes" id="UP000509704">
    <property type="component" value="Chromosome 3"/>
</dbReference>
<reference evidence="3 4" key="1">
    <citation type="submission" date="2020-07" db="EMBL/GenBank/DDBJ databases">
        <title>The yeast mating-type switching endonuclease HO is a domesticated member of an unorthodox homing genetic element family.</title>
        <authorList>
            <person name="Coughlan A.Y."/>
            <person name="Lombardi L."/>
            <person name="Braun-Galleani S."/>
            <person name="Martos A.R."/>
            <person name="Galeote V."/>
            <person name="Bigey F."/>
            <person name="Dequin S."/>
            <person name="Byrne K.P."/>
            <person name="Wolfe K.H."/>
        </authorList>
    </citation>
    <scope>NUCLEOTIDE SEQUENCE [LARGE SCALE GENOMIC DNA]</scope>
    <source>
        <strain evidence="3 4">NRRL Y-6702</strain>
    </source>
</reference>
<dbReference type="SUPFAM" id="SSF51294">
    <property type="entry name" value="Hedgehog/intein (Hint) domain"/>
    <property type="match status" value="1"/>
</dbReference>
<feature type="domain" description="DOD-type homing endonuclease" evidence="2">
    <location>
        <begin position="219"/>
        <end position="369"/>
    </location>
</feature>
<dbReference type="OrthoDB" id="4037793at2759"/>
<evidence type="ECO:0000313" key="4">
    <source>
        <dbReference type="Proteomes" id="UP000509704"/>
    </source>
</evidence>
<dbReference type="Pfam" id="PF05203">
    <property type="entry name" value="Hom_end_hint"/>
    <property type="match status" value="1"/>
</dbReference>
<evidence type="ECO:0000256" key="1">
    <source>
        <dbReference type="SAM" id="MobiDB-lite"/>
    </source>
</evidence>
<dbReference type="Pfam" id="PF05204">
    <property type="entry name" value="Hom_end"/>
    <property type="match status" value="1"/>
</dbReference>
<feature type="region of interest" description="Disordered" evidence="1">
    <location>
        <begin position="434"/>
        <end position="461"/>
    </location>
</feature>
<dbReference type="InterPro" id="IPR004042">
    <property type="entry name" value="Intein_endonuc_central"/>
</dbReference>
<sequence>MNSRELALTGGLTKGTKIFDADGILVPVEEMKAGTHVMSDDGSLSKVIAVHRSTGDVVNLTQDTFQYAHLLNEDRDPPWGLVQLKCSKLQRLQFRTFQKIKKYTKHSLKKIIVEAFQLCDQTIENGKVVKMVKMTSKRFSVDDEPTTIQNYIDSVKVECGFIDWECELDNLKFLSKDCRTATRVLLSPLPLEKSVLQPWLETHFNRKVSLKQLKAMAWLLGFWIGDGYRRGAMFTLHLADRDVNRNLQRNAELWGMKLRIAPRCSGNKFKADGYLHTFDGAVRNWNAHNPLTEVLEGLEFYENGYKNNRKKIPTFMRLEQRVVRETFMAGLIDADASVIVKNHTIRVKLPTVHESIRNGIFWITRSLGLNISIYFHHSRNSPNGDRKNDSWIFHILGGTNLEVLFSILSKCSSEKNKTPLIEYISAQHRRIDGDDHFGLSDNDSNDFSESKDEERDNSNVQHSAAIFSSGAISCLDGSDEEAQTEELEVEEVGIDEEEEEEEEEEGEEEEEEAEKGAEVLHPAMIRFSISSTDREEIYGLVLSADSRQTLVTDNYVICSYTGISTNVNMPNANFERLCFSCHKDTKDQWYRIPWDNTNPERVCSTCYSNYFESKTRCSDCSTIYGKVSMRQKVRSENKKSHTLSGGTSVEGYGCDKCDGIIIQFEEPNKKVNKRDEHRKGVCHFCSSKESGCWRKVPWEDGSEWCSVCRSRYHSTATICTNEACRKIPFKAEFDRMEVIEAKEGRYKCLKCGSIAQKNLEKQCRVLKQLVKRRGNCYSCGKTNSNKWTRLPWDKNAAGEICCHCYHLLRTHKGRCLNPECRKIFSKAEMIKIRKLRSISGPSPGCPQCRPCIKCKGMTTII</sequence>